<dbReference type="PANTHER" id="PTHR37946">
    <property type="entry name" value="SLL1969 PROTEIN"/>
    <property type="match status" value="1"/>
</dbReference>
<organism evidence="2 3">
    <name type="scientific">Streptomyces echinoruber</name>
    <dbReference type="NCBI Taxonomy" id="68898"/>
    <lineage>
        <taxon>Bacteria</taxon>
        <taxon>Bacillati</taxon>
        <taxon>Actinomycetota</taxon>
        <taxon>Actinomycetes</taxon>
        <taxon>Kitasatosporales</taxon>
        <taxon>Streptomycetaceae</taxon>
        <taxon>Streptomyces</taxon>
    </lineage>
</organism>
<evidence type="ECO:0000259" key="1">
    <source>
        <dbReference type="Pfam" id="PF00561"/>
    </source>
</evidence>
<comment type="caution">
    <text evidence="2">The sequence shown here is derived from an EMBL/GenBank/DDBJ whole genome shotgun (WGS) entry which is preliminary data.</text>
</comment>
<dbReference type="Pfam" id="PF00561">
    <property type="entry name" value="Abhydrolase_1"/>
    <property type="match status" value="1"/>
</dbReference>
<reference evidence="2" key="2">
    <citation type="submission" date="2020-09" db="EMBL/GenBank/DDBJ databases">
        <authorList>
            <person name="Sun Q."/>
            <person name="Ohkuma M."/>
        </authorList>
    </citation>
    <scope>NUCLEOTIDE SEQUENCE</scope>
    <source>
        <strain evidence="2">JCM 5016</strain>
    </source>
</reference>
<dbReference type="SUPFAM" id="SSF53474">
    <property type="entry name" value="alpha/beta-Hydrolases"/>
    <property type="match status" value="1"/>
</dbReference>
<name>A0A918R7V6_9ACTN</name>
<gene>
    <name evidence="2" type="ORF">GCM10010389_30780</name>
</gene>
<feature type="domain" description="AB hydrolase-1" evidence="1">
    <location>
        <begin position="77"/>
        <end position="180"/>
    </location>
</feature>
<protein>
    <submittedName>
        <fullName evidence="2">Lipase</fullName>
    </submittedName>
</protein>
<dbReference type="EMBL" id="BMWH01000011">
    <property type="protein sequence ID" value="GGZ90317.1"/>
    <property type="molecule type" value="Genomic_DNA"/>
</dbReference>
<accession>A0A918R7V6</accession>
<reference evidence="2" key="1">
    <citation type="journal article" date="2014" name="Int. J. Syst. Evol. Microbiol.">
        <title>Complete genome sequence of Corynebacterium casei LMG S-19264T (=DSM 44701T), isolated from a smear-ripened cheese.</title>
        <authorList>
            <consortium name="US DOE Joint Genome Institute (JGI-PGF)"/>
            <person name="Walter F."/>
            <person name="Albersmeier A."/>
            <person name="Kalinowski J."/>
            <person name="Ruckert C."/>
        </authorList>
    </citation>
    <scope>NUCLEOTIDE SEQUENCE</scope>
    <source>
        <strain evidence="2">JCM 5016</strain>
    </source>
</reference>
<dbReference type="InterPro" id="IPR029058">
    <property type="entry name" value="AB_hydrolase_fold"/>
</dbReference>
<dbReference type="Proteomes" id="UP000623010">
    <property type="component" value="Unassembled WGS sequence"/>
</dbReference>
<dbReference type="InterPro" id="IPR000073">
    <property type="entry name" value="AB_hydrolase_1"/>
</dbReference>
<sequence>MKVIGAPLPLLPFCQRLLPSRLAGLSLALLKATALELAILAGHLLLYPYGITPERRAPADPPPPGGGAAQLPTEAKPPVVLLHGFIDNRSVFVLLRRNLAQHGRRRMESLNYSPLTCDIRTAAELLGRHIEEICERTGSERVDVVGHSLGGLIARYYVQRLGGDARVRTLVTLGTPHSGTRVAPLADAHPIVRQMRPGSPVIEELAAPAPGCRTHFVSFWSDLDHLMVPLETARVDHPDLSAENIQVTGIGHLALPVHPAVAAGIRQALDTALPGEPTAPAGGLTVA</sequence>
<evidence type="ECO:0000313" key="3">
    <source>
        <dbReference type="Proteomes" id="UP000623010"/>
    </source>
</evidence>
<dbReference type="GO" id="GO:0003824">
    <property type="term" value="F:catalytic activity"/>
    <property type="evidence" value="ECO:0007669"/>
    <property type="project" value="UniProtKB-ARBA"/>
</dbReference>
<dbReference type="Gene3D" id="3.40.50.1820">
    <property type="entry name" value="alpha/beta hydrolase"/>
    <property type="match status" value="1"/>
</dbReference>
<keyword evidence="3" id="KW-1185">Reference proteome</keyword>
<dbReference type="RefSeq" id="WP_190057988.1">
    <property type="nucleotide sequence ID" value="NZ_BMWH01000011.1"/>
</dbReference>
<dbReference type="AlphaFoldDB" id="A0A918R7V6"/>
<evidence type="ECO:0000313" key="2">
    <source>
        <dbReference type="EMBL" id="GGZ90317.1"/>
    </source>
</evidence>
<dbReference type="PANTHER" id="PTHR37946:SF1">
    <property type="entry name" value="SLL1969 PROTEIN"/>
    <property type="match status" value="1"/>
</dbReference>
<proteinExistence type="predicted"/>